<dbReference type="InterPro" id="IPR001559">
    <property type="entry name" value="Phosphotriesterase"/>
</dbReference>
<reference evidence="4 5" key="1">
    <citation type="submission" date="2020-09" db="EMBL/GenBank/DDBJ databases">
        <title>novel species in genus Nocardioides.</title>
        <authorList>
            <person name="Zhang G."/>
        </authorList>
    </citation>
    <scope>NUCLEOTIDE SEQUENCE [LARGE SCALE GENOMIC DNA]</scope>
    <source>
        <strain evidence="4 5">KCTC 39551</strain>
    </source>
</reference>
<evidence type="ECO:0000256" key="2">
    <source>
        <dbReference type="ARBA" id="ARBA00022801"/>
    </source>
</evidence>
<protein>
    <recommendedName>
        <fullName evidence="6">Phosphotriesterase-related protein</fullName>
    </recommendedName>
</protein>
<evidence type="ECO:0008006" key="6">
    <source>
        <dbReference type="Google" id="ProtNLM"/>
    </source>
</evidence>
<sequence>MTATGPIAAEDLGFTLTHEHLFFDTTAWMAEPRDERKRKIAHEPVHIEILEDLRRDPVISRDNLTFGDAADDENIVVSELEYYTAVGGRTIVDQTPVEMRRRPEAIKRVAERSGVNIVVGTGHYAAAAMAPGVADLTIDELAEWMIGEVRDGVDGTDVKAGIIGEIGTSDDIHDVEWRMLRAGVIAQQETGLALSVHTPVPYGKEGVRILEKLQAWGADLERVVMAHVYHSISDPDYARAMADFGATISYDRFGCEFYWESWPKGTFGTPERSGGYREPRDIEVVKAIAELVDDGYADRITISHDVAYKIQLHHWGGHGFDHIINHVLHYMQDYGVSAEDIDRITRDNPRRLLTIKQ</sequence>
<dbReference type="PROSITE" id="PS01322">
    <property type="entry name" value="PHOSPHOTRIESTERASE_1"/>
    <property type="match status" value="1"/>
</dbReference>
<dbReference type="RefSeq" id="WP_191193996.1">
    <property type="nucleotide sequence ID" value="NZ_JACXYZ010000001.1"/>
</dbReference>
<dbReference type="PANTHER" id="PTHR10819:SF3">
    <property type="entry name" value="PHOSPHOTRIESTERASE-RELATED PROTEIN"/>
    <property type="match status" value="1"/>
</dbReference>
<evidence type="ECO:0000256" key="1">
    <source>
        <dbReference type="ARBA" id="ARBA00022723"/>
    </source>
</evidence>
<dbReference type="InterPro" id="IPR017947">
    <property type="entry name" value="AryldialkylPase_Zn-BS"/>
</dbReference>
<dbReference type="EMBL" id="JACXYZ010000001">
    <property type="protein sequence ID" value="MBD3924208.1"/>
    <property type="molecule type" value="Genomic_DNA"/>
</dbReference>
<evidence type="ECO:0000256" key="3">
    <source>
        <dbReference type="PROSITE-ProRule" id="PRU00679"/>
    </source>
</evidence>
<accession>A0ABR8N7T0</accession>
<comment type="caution">
    <text evidence="3">Lacks conserved residue(s) required for the propagation of feature annotation.</text>
</comment>
<dbReference type="Proteomes" id="UP000618818">
    <property type="component" value="Unassembled WGS sequence"/>
</dbReference>
<comment type="similarity">
    <text evidence="3">Belongs to the metallo-dependent hydrolases superfamily. Phosphotriesterase family.</text>
</comment>
<dbReference type="Gene3D" id="3.20.20.140">
    <property type="entry name" value="Metal-dependent hydrolases"/>
    <property type="match status" value="1"/>
</dbReference>
<dbReference type="InterPro" id="IPR032466">
    <property type="entry name" value="Metal_Hydrolase"/>
</dbReference>
<dbReference type="SUPFAM" id="SSF51556">
    <property type="entry name" value="Metallo-dependent hydrolases"/>
    <property type="match status" value="1"/>
</dbReference>
<dbReference type="PROSITE" id="PS51347">
    <property type="entry name" value="PHOSPHOTRIESTERASE_2"/>
    <property type="match status" value="1"/>
</dbReference>
<organism evidence="4 5">
    <name type="scientific">Nocardioides cavernae</name>
    <dbReference type="NCBI Taxonomy" id="1921566"/>
    <lineage>
        <taxon>Bacteria</taxon>
        <taxon>Bacillati</taxon>
        <taxon>Actinomycetota</taxon>
        <taxon>Actinomycetes</taxon>
        <taxon>Propionibacteriales</taxon>
        <taxon>Nocardioidaceae</taxon>
        <taxon>Nocardioides</taxon>
    </lineage>
</organism>
<proteinExistence type="inferred from homology"/>
<dbReference type="Pfam" id="PF02126">
    <property type="entry name" value="PTE"/>
    <property type="match status" value="1"/>
</dbReference>
<evidence type="ECO:0000313" key="5">
    <source>
        <dbReference type="Proteomes" id="UP000618818"/>
    </source>
</evidence>
<keyword evidence="2" id="KW-0378">Hydrolase</keyword>
<name>A0ABR8N7T0_9ACTN</name>
<gene>
    <name evidence="4" type="ORF">IEZ26_06215</name>
</gene>
<comment type="caution">
    <text evidence="4">The sequence shown here is derived from an EMBL/GenBank/DDBJ whole genome shotgun (WGS) entry which is preliminary data.</text>
</comment>
<evidence type="ECO:0000313" key="4">
    <source>
        <dbReference type="EMBL" id="MBD3924208.1"/>
    </source>
</evidence>
<keyword evidence="1" id="KW-0479">Metal-binding</keyword>
<dbReference type="PANTHER" id="PTHR10819">
    <property type="entry name" value="PHOSPHOTRIESTERASE-RELATED"/>
    <property type="match status" value="1"/>
</dbReference>
<keyword evidence="5" id="KW-1185">Reference proteome</keyword>